<dbReference type="PANTHER" id="PTHR43585">
    <property type="entry name" value="FUMIPYRROLE BIOSYNTHESIS PROTEIN C"/>
    <property type="match status" value="1"/>
</dbReference>
<dbReference type="InterPro" id="IPR011761">
    <property type="entry name" value="ATP-grasp"/>
</dbReference>
<dbReference type="RefSeq" id="WP_093605044.1">
    <property type="nucleotide sequence ID" value="NZ_FOYL01000015.1"/>
</dbReference>
<proteinExistence type="predicted"/>
<gene>
    <name evidence="6" type="ORF">SAMN04488564_11541</name>
</gene>
<evidence type="ECO:0000256" key="3">
    <source>
        <dbReference type="ARBA" id="ARBA00022840"/>
    </source>
</evidence>
<evidence type="ECO:0000256" key="2">
    <source>
        <dbReference type="ARBA" id="ARBA00022741"/>
    </source>
</evidence>
<organism evidence="6 7">
    <name type="scientific">Lentzea waywayandensis</name>
    <dbReference type="NCBI Taxonomy" id="84724"/>
    <lineage>
        <taxon>Bacteria</taxon>
        <taxon>Bacillati</taxon>
        <taxon>Actinomycetota</taxon>
        <taxon>Actinomycetes</taxon>
        <taxon>Pseudonocardiales</taxon>
        <taxon>Pseudonocardiaceae</taxon>
        <taxon>Lentzea</taxon>
    </lineage>
</organism>
<evidence type="ECO:0000313" key="7">
    <source>
        <dbReference type="Proteomes" id="UP000198583"/>
    </source>
</evidence>
<dbReference type="EMBL" id="FOYL01000015">
    <property type="protein sequence ID" value="SFR28733.1"/>
    <property type="molecule type" value="Genomic_DNA"/>
</dbReference>
<accession>A0A1I6FFM2</accession>
<evidence type="ECO:0000256" key="4">
    <source>
        <dbReference type="PROSITE-ProRule" id="PRU00409"/>
    </source>
</evidence>
<reference evidence="7" key="1">
    <citation type="submission" date="2016-10" db="EMBL/GenBank/DDBJ databases">
        <authorList>
            <person name="Varghese N."/>
            <person name="Submissions S."/>
        </authorList>
    </citation>
    <scope>NUCLEOTIDE SEQUENCE [LARGE SCALE GENOMIC DNA]</scope>
    <source>
        <strain evidence="7">DSM 44232</strain>
    </source>
</reference>
<dbReference type="Proteomes" id="UP000198583">
    <property type="component" value="Unassembled WGS sequence"/>
</dbReference>
<dbReference type="OrthoDB" id="150319at2"/>
<dbReference type="PROSITE" id="PS50975">
    <property type="entry name" value="ATP_GRASP"/>
    <property type="match status" value="1"/>
</dbReference>
<name>A0A1I6FFM2_9PSEU</name>
<evidence type="ECO:0000313" key="6">
    <source>
        <dbReference type="EMBL" id="SFR28733.1"/>
    </source>
</evidence>
<protein>
    <recommendedName>
        <fullName evidence="5">ATP-grasp domain-containing protein</fullName>
    </recommendedName>
</protein>
<dbReference type="STRING" id="84724.SAMN04488564_11541"/>
<dbReference type="GO" id="GO:0016874">
    <property type="term" value="F:ligase activity"/>
    <property type="evidence" value="ECO:0007669"/>
    <property type="project" value="UniProtKB-KW"/>
</dbReference>
<dbReference type="SUPFAM" id="SSF56059">
    <property type="entry name" value="Glutathione synthetase ATP-binding domain-like"/>
    <property type="match status" value="1"/>
</dbReference>
<keyword evidence="7" id="KW-1185">Reference proteome</keyword>
<keyword evidence="1" id="KW-0436">Ligase</keyword>
<evidence type="ECO:0000259" key="5">
    <source>
        <dbReference type="PROSITE" id="PS50975"/>
    </source>
</evidence>
<sequence>MTKKHVVCVGFHASEAYAVDFDNYTVTVVMPKGSAARLPEAVAAKFADIKTLDMPDNDDLDNYDRAIDTMRGLVQQLVDEFGKPDAIIGLYEHTTLPAARLRDHFGVQGTNAHSALLCRDKVRMKEALAEQGVRVPRHLAVGPETSLGELGRFARSVPGRLVLKPRSQGASMGVRVLEAPEDLLALAVADGIEEGYEVEEFVDGWIYHSDGVVRDGELIWYCPTRYVTTAYAFQHERTPMVCATPDDRALVRRMFDYAQSVVTALGLVDSAFHLEMFHTPDDELVFLEIGNRFGGAGVPVHLREVFGVDMPREAVLACLREPSELTVPPMMVDFPGVGASGWVFVPLNEPDTCRVTAVNGLGELPASVVHSVTPEVGEVVNDPPDTWNTAGRFFVAGETTESVERDLAKIATSYSITTKTGD</sequence>
<dbReference type="Gene3D" id="3.30.1490.20">
    <property type="entry name" value="ATP-grasp fold, A domain"/>
    <property type="match status" value="1"/>
</dbReference>
<keyword evidence="3 4" id="KW-0067">ATP-binding</keyword>
<evidence type="ECO:0000256" key="1">
    <source>
        <dbReference type="ARBA" id="ARBA00022598"/>
    </source>
</evidence>
<dbReference type="Gene3D" id="3.40.50.20">
    <property type="match status" value="1"/>
</dbReference>
<dbReference type="GO" id="GO:0046872">
    <property type="term" value="F:metal ion binding"/>
    <property type="evidence" value="ECO:0007669"/>
    <property type="project" value="InterPro"/>
</dbReference>
<dbReference type="PANTHER" id="PTHR43585:SF2">
    <property type="entry name" value="ATP-GRASP ENZYME FSQD"/>
    <property type="match status" value="1"/>
</dbReference>
<dbReference type="AlphaFoldDB" id="A0A1I6FFM2"/>
<dbReference type="InterPro" id="IPR052032">
    <property type="entry name" value="ATP-dep_AA_Ligase"/>
</dbReference>
<dbReference type="GO" id="GO:0005524">
    <property type="term" value="F:ATP binding"/>
    <property type="evidence" value="ECO:0007669"/>
    <property type="project" value="UniProtKB-UniRule"/>
</dbReference>
<feature type="domain" description="ATP-grasp" evidence="5">
    <location>
        <begin position="125"/>
        <end position="319"/>
    </location>
</feature>
<keyword evidence="2 4" id="KW-0547">Nucleotide-binding</keyword>
<dbReference type="InterPro" id="IPR013815">
    <property type="entry name" value="ATP_grasp_subdomain_1"/>
</dbReference>
<dbReference type="Gene3D" id="3.30.470.20">
    <property type="entry name" value="ATP-grasp fold, B domain"/>
    <property type="match status" value="1"/>
</dbReference>